<dbReference type="Pfam" id="PF03567">
    <property type="entry name" value="Sulfotransfer_2"/>
    <property type="match status" value="1"/>
</dbReference>
<organism evidence="1 2">
    <name type="scientific">Aliiroseovarius salicola</name>
    <dbReference type="NCBI Taxonomy" id="3009082"/>
    <lineage>
        <taxon>Bacteria</taxon>
        <taxon>Pseudomonadati</taxon>
        <taxon>Pseudomonadota</taxon>
        <taxon>Alphaproteobacteria</taxon>
        <taxon>Rhodobacterales</taxon>
        <taxon>Paracoccaceae</taxon>
        <taxon>Aliiroseovarius</taxon>
    </lineage>
</organism>
<dbReference type="EMBL" id="JAQIIO010000001">
    <property type="protein sequence ID" value="MDA5093081.1"/>
    <property type="molecule type" value="Genomic_DNA"/>
</dbReference>
<dbReference type="InterPro" id="IPR027417">
    <property type="entry name" value="P-loop_NTPase"/>
</dbReference>
<evidence type="ECO:0000313" key="2">
    <source>
        <dbReference type="Proteomes" id="UP001528040"/>
    </source>
</evidence>
<dbReference type="RefSeq" id="WP_271052681.1">
    <property type="nucleotide sequence ID" value="NZ_JAQIIO010000001.1"/>
</dbReference>
<accession>A0ABT4VXY4</accession>
<keyword evidence="2" id="KW-1185">Reference proteome</keyword>
<sequence>MLQKMLEKNTLEYAETQFDAGASILDANIFCAEWEMNPAPVPHDLQRSSHSKAGFLPGRAFHSARLAYRRLSYASGRKISPFTLYETESVIFIHIPKNAGTFVNGIVYPGISSSRSTHINAHHSVHYLAKLDPIRFGRLPKFAILRHPAQRLQSAFNYLKYHSPFQTDREFASRHLSGFSDFDMFCRNETEQGFEAFLFWPHFQPQVSFLCDATGRLCVDALTTLEMISEGLRSLGDCFGKNWALESNTLAPGDHCPEVMRLVEKYYAKDLKLWSAVQNSEQHFCLVR</sequence>
<comment type="caution">
    <text evidence="1">The sequence shown here is derived from an EMBL/GenBank/DDBJ whole genome shotgun (WGS) entry which is preliminary data.</text>
</comment>
<gene>
    <name evidence="1" type="ORF">O2N63_03180</name>
</gene>
<reference evidence="1 2" key="1">
    <citation type="submission" date="2023-01" db="EMBL/GenBank/DDBJ databases">
        <authorList>
            <person name="Yoon J.-W."/>
        </authorList>
    </citation>
    <scope>NUCLEOTIDE SEQUENCE [LARGE SCALE GENOMIC DNA]</scope>
    <source>
        <strain evidence="1 2">KMU-50</strain>
    </source>
</reference>
<dbReference type="Proteomes" id="UP001528040">
    <property type="component" value="Unassembled WGS sequence"/>
</dbReference>
<protein>
    <submittedName>
        <fullName evidence="1">Sulfotransferase family 2 domain-containing protein</fullName>
    </submittedName>
</protein>
<name>A0ABT4VXY4_9RHOB</name>
<evidence type="ECO:0000313" key="1">
    <source>
        <dbReference type="EMBL" id="MDA5093081.1"/>
    </source>
</evidence>
<dbReference type="Gene3D" id="3.40.50.300">
    <property type="entry name" value="P-loop containing nucleotide triphosphate hydrolases"/>
    <property type="match status" value="1"/>
</dbReference>
<proteinExistence type="predicted"/>
<dbReference type="InterPro" id="IPR005331">
    <property type="entry name" value="Sulfotransferase"/>
</dbReference>